<feature type="transmembrane region" description="Helical" evidence="7">
    <location>
        <begin position="467"/>
        <end position="488"/>
    </location>
</feature>
<keyword evidence="4 7" id="KW-0472">Membrane</keyword>
<dbReference type="AlphaFoldDB" id="A0AAF3FKY6"/>
<evidence type="ECO:0000256" key="7">
    <source>
        <dbReference type="SAM" id="Phobius"/>
    </source>
</evidence>
<keyword evidence="3 7" id="KW-1133">Transmembrane helix</keyword>
<evidence type="ECO:0000256" key="1">
    <source>
        <dbReference type="ARBA" id="ARBA00004141"/>
    </source>
</evidence>
<evidence type="ECO:0000313" key="10">
    <source>
        <dbReference type="WBParaSite" id="MBELARI_LOCUS7800"/>
    </source>
</evidence>
<feature type="transmembrane region" description="Helical" evidence="7">
    <location>
        <begin position="175"/>
        <end position="196"/>
    </location>
</feature>
<evidence type="ECO:0000256" key="6">
    <source>
        <dbReference type="ARBA" id="ARBA00038166"/>
    </source>
</evidence>
<dbReference type="WBParaSite" id="MBELARI_LOCUS7800">
    <property type="protein sequence ID" value="MBELARI_LOCUS7800"/>
    <property type="gene ID" value="MBELARI_LOCUS7800"/>
</dbReference>
<dbReference type="PANTHER" id="PTHR16189:SF0">
    <property type="entry name" value="TRANSMEMBRANE PROTEIN 104"/>
    <property type="match status" value="1"/>
</dbReference>
<protein>
    <recommendedName>
        <fullName evidence="8">Amino acid transporter transmembrane domain-containing protein</fullName>
    </recommendedName>
</protein>
<evidence type="ECO:0000259" key="8">
    <source>
        <dbReference type="Pfam" id="PF01490"/>
    </source>
</evidence>
<feature type="transmembrane region" description="Helical" evidence="7">
    <location>
        <begin position="318"/>
        <end position="346"/>
    </location>
</feature>
<keyword evidence="2 7" id="KW-0812">Transmembrane</keyword>
<reference evidence="10" key="1">
    <citation type="submission" date="2024-02" db="UniProtKB">
        <authorList>
            <consortium name="WormBaseParasite"/>
        </authorList>
    </citation>
    <scope>IDENTIFICATION</scope>
</reference>
<keyword evidence="5" id="KW-0325">Glycoprotein</keyword>
<evidence type="ECO:0000256" key="5">
    <source>
        <dbReference type="ARBA" id="ARBA00023180"/>
    </source>
</evidence>
<feature type="transmembrane region" description="Helical" evidence="7">
    <location>
        <begin position="12"/>
        <end position="33"/>
    </location>
</feature>
<dbReference type="InterPro" id="IPR013057">
    <property type="entry name" value="AA_transpt_TM"/>
</dbReference>
<feature type="transmembrane region" description="Helical" evidence="7">
    <location>
        <begin position="279"/>
        <end position="298"/>
    </location>
</feature>
<evidence type="ECO:0000256" key="4">
    <source>
        <dbReference type="ARBA" id="ARBA00023136"/>
    </source>
</evidence>
<comment type="similarity">
    <text evidence="6">Belongs to the TMEM104 family.</text>
</comment>
<accession>A0AAF3FKY6</accession>
<evidence type="ECO:0000256" key="2">
    <source>
        <dbReference type="ARBA" id="ARBA00022692"/>
    </source>
</evidence>
<sequence>MVETGDSNQAYSPAVGFLYIFNLIVGTGALALPKAFQSAGYLLSIVLLLISAVISYISATFICEALSVANAVKNKDKRRQEVEYDDVSVSESGPSNFEITQRVEVSAMANMFLSRAGVLFSSVALNVYLFGDLAIYSTTVPKSMMNMICASINTSTVQPEDPCQEHWPHVFTRFMVYRLCVLAFICICLPMIIVGVTKTKYLQLATSVSRWTAFSLMIFLASLQLATDGAAASPPPVNLHGFGSLFGVTVYAFMCHHSLPSLVTPMSSKSRLFPGMTGVYSIVLLFYFTLSVTGAFAFKHVEDVYTLNFFHDDNNSALYFLIDHFLVLFPIFTLTTNYPIVGITLINNIKVLKDMIMPVPEGNLTEEETLLETSDDERTIQRPHSRSIRKVDPRDLIIPAVVIALPTCISLFTDNVLLLASITGSYPGVGVQFIIPCLLVLAARSYSKTVLNFPVPKKHQSPFTHPAWIYAIFGWAFFSILMVTLNMFHLSF</sequence>
<dbReference type="Pfam" id="PF01490">
    <property type="entry name" value="Aa_trans"/>
    <property type="match status" value="1"/>
</dbReference>
<feature type="transmembrane region" description="Helical" evidence="7">
    <location>
        <begin position="208"/>
        <end position="227"/>
    </location>
</feature>
<feature type="domain" description="Amino acid transporter transmembrane" evidence="8">
    <location>
        <begin position="16"/>
        <end position="480"/>
    </location>
</feature>
<dbReference type="Gene3D" id="1.20.1740.10">
    <property type="entry name" value="Amino acid/polyamine transporter I"/>
    <property type="match status" value="1"/>
</dbReference>
<feature type="transmembrane region" description="Helical" evidence="7">
    <location>
        <begin position="426"/>
        <end position="446"/>
    </location>
</feature>
<name>A0AAF3FKY6_9BILA</name>
<keyword evidence="9" id="KW-1185">Reference proteome</keyword>
<organism evidence="9 10">
    <name type="scientific">Mesorhabditis belari</name>
    <dbReference type="NCBI Taxonomy" id="2138241"/>
    <lineage>
        <taxon>Eukaryota</taxon>
        <taxon>Metazoa</taxon>
        <taxon>Ecdysozoa</taxon>
        <taxon>Nematoda</taxon>
        <taxon>Chromadorea</taxon>
        <taxon>Rhabditida</taxon>
        <taxon>Rhabditina</taxon>
        <taxon>Rhabditomorpha</taxon>
        <taxon>Rhabditoidea</taxon>
        <taxon>Rhabditidae</taxon>
        <taxon>Mesorhabditinae</taxon>
        <taxon>Mesorhabditis</taxon>
    </lineage>
</organism>
<dbReference type="PANTHER" id="PTHR16189">
    <property type="entry name" value="TRANSMEMBRANE PROTEIN 104-RELATED"/>
    <property type="match status" value="1"/>
</dbReference>
<dbReference type="Proteomes" id="UP000887575">
    <property type="component" value="Unassembled WGS sequence"/>
</dbReference>
<dbReference type="GO" id="GO:0016020">
    <property type="term" value="C:membrane"/>
    <property type="evidence" value="ECO:0007669"/>
    <property type="project" value="UniProtKB-SubCell"/>
</dbReference>
<feature type="transmembrane region" description="Helical" evidence="7">
    <location>
        <begin position="396"/>
        <end position="420"/>
    </location>
</feature>
<feature type="transmembrane region" description="Helical" evidence="7">
    <location>
        <begin position="39"/>
        <end position="69"/>
    </location>
</feature>
<proteinExistence type="inferred from homology"/>
<comment type="subcellular location">
    <subcellularLocation>
        <location evidence="1">Membrane</location>
        <topology evidence="1">Multi-pass membrane protein</topology>
    </subcellularLocation>
</comment>
<evidence type="ECO:0000313" key="9">
    <source>
        <dbReference type="Proteomes" id="UP000887575"/>
    </source>
</evidence>
<feature type="transmembrane region" description="Helical" evidence="7">
    <location>
        <begin position="239"/>
        <end position="259"/>
    </location>
</feature>
<feature type="transmembrane region" description="Helical" evidence="7">
    <location>
        <begin position="116"/>
        <end position="137"/>
    </location>
</feature>
<evidence type="ECO:0000256" key="3">
    <source>
        <dbReference type="ARBA" id="ARBA00022989"/>
    </source>
</evidence>